<dbReference type="PANTHER" id="PTHR43479:SF11">
    <property type="entry name" value="ACREF_ENVCD OPERON REPRESSOR-RELATED"/>
    <property type="match status" value="1"/>
</dbReference>
<dbReference type="InterPro" id="IPR009057">
    <property type="entry name" value="Homeodomain-like_sf"/>
</dbReference>
<dbReference type="InterPro" id="IPR050624">
    <property type="entry name" value="HTH-type_Tx_Regulator"/>
</dbReference>
<comment type="caution">
    <text evidence="4">The sequence shown here is derived from an EMBL/GenBank/DDBJ whole genome shotgun (WGS) entry which is preliminary data.</text>
</comment>
<dbReference type="SUPFAM" id="SSF46689">
    <property type="entry name" value="Homeodomain-like"/>
    <property type="match status" value="1"/>
</dbReference>
<name>A0ABW4BG25_9LACO</name>
<dbReference type="PROSITE" id="PS50977">
    <property type="entry name" value="HTH_TETR_2"/>
    <property type="match status" value="1"/>
</dbReference>
<keyword evidence="5" id="KW-1185">Reference proteome</keyword>
<dbReference type="Proteomes" id="UP001597199">
    <property type="component" value="Unassembled WGS sequence"/>
</dbReference>
<dbReference type="RefSeq" id="WP_204119169.1">
    <property type="nucleotide sequence ID" value="NZ_BOLV01000012.1"/>
</dbReference>
<reference evidence="5" key="1">
    <citation type="journal article" date="2019" name="Int. J. Syst. Evol. Microbiol.">
        <title>The Global Catalogue of Microorganisms (GCM) 10K type strain sequencing project: providing services to taxonomists for standard genome sequencing and annotation.</title>
        <authorList>
            <consortium name="The Broad Institute Genomics Platform"/>
            <consortium name="The Broad Institute Genome Sequencing Center for Infectious Disease"/>
            <person name="Wu L."/>
            <person name="Ma J."/>
        </authorList>
    </citation>
    <scope>NUCLEOTIDE SEQUENCE [LARGE SCALE GENOMIC DNA]</scope>
    <source>
        <strain evidence="5">CCM 9110</strain>
    </source>
</reference>
<feature type="domain" description="HTH tetR-type" evidence="3">
    <location>
        <begin position="6"/>
        <end position="66"/>
    </location>
</feature>
<evidence type="ECO:0000259" key="3">
    <source>
        <dbReference type="PROSITE" id="PS50977"/>
    </source>
</evidence>
<dbReference type="InterPro" id="IPR036271">
    <property type="entry name" value="Tet_transcr_reg_TetR-rel_C_sf"/>
</dbReference>
<sequence length="185" mass="20672">MKTKDSEKYAKILAAAKALILRDGAATISTTKVAKAVGMAQSNLYIYFKNKDDLLRQLYVNAQTEVQQDFAKHVTPNADLTTAVPEYIDAMYAFASTHFDTFELLHQIKALPNAEWTHTITDAQNPAQMIQAAIDASILRPVSPAIIMAIIYNAIRQYVLGVQHGDQTDFDEVRELLLNGIMRRD</sequence>
<organism evidence="4 5">
    <name type="scientific">Lacticaseibacillus suilingensis</name>
    <dbReference type="NCBI Taxonomy" id="2799577"/>
    <lineage>
        <taxon>Bacteria</taxon>
        <taxon>Bacillati</taxon>
        <taxon>Bacillota</taxon>
        <taxon>Bacilli</taxon>
        <taxon>Lactobacillales</taxon>
        <taxon>Lactobacillaceae</taxon>
        <taxon>Lacticaseibacillus</taxon>
    </lineage>
</organism>
<dbReference type="PRINTS" id="PR00455">
    <property type="entry name" value="HTHTETR"/>
</dbReference>
<evidence type="ECO:0000256" key="2">
    <source>
        <dbReference type="PROSITE-ProRule" id="PRU00335"/>
    </source>
</evidence>
<dbReference type="EMBL" id="JBHTOA010000032">
    <property type="protein sequence ID" value="MFD1399456.1"/>
    <property type="molecule type" value="Genomic_DNA"/>
</dbReference>
<dbReference type="Pfam" id="PF00440">
    <property type="entry name" value="TetR_N"/>
    <property type="match status" value="1"/>
</dbReference>
<gene>
    <name evidence="4" type="ORF">ACFQ41_09040</name>
</gene>
<evidence type="ECO:0000313" key="5">
    <source>
        <dbReference type="Proteomes" id="UP001597199"/>
    </source>
</evidence>
<feature type="DNA-binding region" description="H-T-H motif" evidence="2">
    <location>
        <begin position="29"/>
        <end position="48"/>
    </location>
</feature>
<proteinExistence type="predicted"/>
<evidence type="ECO:0000256" key="1">
    <source>
        <dbReference type="ARBA" id="ARBA00023125"/>
    </source>
</evidence>
<dbReference type="InterPro" id="IPR001647">
    <property type="entry name" value="HTH_TetR"/>
</dbReference>
<dbReference type="SUPFAM" id="SSF48498">
    <property type="entry name" value="Tetracyclin repressor-like, C-terminal domain"/>
    <property type="match status" value="1"/>
</dbReference>
<protein>
    <submittedName>
        <fullName evidence="4">TetR/AcrR family transcriptional regulator</fullName>
    </submittedName>
</protein>
<dbReference type="Gene3D" id="1.10.357.10">
    <property type="entry name" value="Tetracycline Repressor, domain 2"/>
    <property type="match status" value="1"/>
</dbReference>
<accession>A0ABW4BG25</accession>
<keyword evidence="1 2" id="KW-0238">DNA-binding</keyword>
<dbReference type="PANTHER" id="PTHR43479">
    <property type="entry name" value="ACREF/ENVCD OPERON REPRESSOR-RELATED"/>
    <property type="match status" value="1"/>
</dbReference>
<evidence type="ECO:0000313" key="4">
    <source>
        <dbReference type="EMBL" id="MFD1399456.1"/>
    </source>
</evidence>